<dbReference type="SUPFAM" id="SSF55073">
    <property type="entry name" value="Nucleotide cyclase"/>
    <property type="match status" value="1"/>
</dbReference>
<dbReference type="InterPro" id="IPR011990">
    <property type="entry name" value="TPR-like_helical_dom_sf"/>
</dbReference>
<dbReference type="PANTHER" id="PTHR45138">
    <property type="entry name" value="REGULATORY COMPONENTS OF SENSORY TRANSDUCTION SYSTEM"/>
    <property type="match status" value="1"/>
</dbReference>
<dbReference type="Gene3D" id="3.30.70.270">
    <property type="match status" value="1"/>
</dbReference>
<evidence type="ECO:0000259" key="1">
    <source>
        <dbReference type="PROSITE" id="PS50887"/>
    </source>
</evidence>
<protein>
    <submittedName>
        <fullName evidence="2">GGDEF domain-containing protein</fullName>
    </submittedName>
</protein>
<gene>
    <name evidence="2" type="ORF">N0D28_12710</name>
</gene>
<dbReference type="SMART" id="SM00267">
    <property type="entry name" value="GGDEF"/>
    <property type="match status" value="1"/>
</dbReference>
<dbReference type="NCBIfam" id="TIGR00254">
    <property type="entry name" value="GGDEF"/>
    <property type="match status" value="1"/>
</dbReference>
<dbReference type="InterPro" id="IPR050469">
    <property type="entry name" value="Diguanylate_Cyclase"/>
</dbReference>
<evidence type="ECO:0000313" key="3">
    <source>
        <dbReference type="Proteomes" id="UP001060261"/>
    </source>
</evidence>
<sequence>MSGRLLALPRRTALQEIETNLAQSEVGAADRALLHRDAVYLALDLGEAARAMTHALSALELARACQDGPLQVKAHVALALVQAESYDDLGAGVQFALADQLARRHHDDRGVALIAVNTSHYELERRNYGEAVLLLTRLLRSEHVRGLALPESLGLLTTFHINFVVGAAEALLGGQIPLAEQPEAAGQLRLSAASLRGLEREGGDTPSLEATAVLDALTRYALWQGDLTAARQLADEHVRLTGQADVPLLHGRALLDRSRVRGQTGDLEAAIGDAQQAVGHFRAAANGLWESRARETLAEVYARAGRFEQAFEAQRAVTRGMERLFRDYHQQRALVGQIAQQAREAEVHAQAMAQAALSDPLTGIPNRTQAMQVLARLREQAVGGGPVSAIALMDLDHFKRVNDLYGHLTGDAVLIEVTRLLTAELRSDDVLARLGGEEFVVILAGAALSEAVRLCEHLRDILHRADWEHTAPGLNMTASFGIAVLSGELDLTATLQAADRALYAAKAAGRNAVQVDPQLQVV</sequence>
<proteinExistence type="predicted"/>
<reference evidence="2" key="1">
    <citation type="submission" date="2022-09" db="EMBL/GenBank/DDBJ databases">
        <title>genome sequence of Deinococcus rubellus.</title>
        <authorList>
            <person name="Srinivasan S."/>
        </authorList>
    </citation>
    <scope>NUCLEOTIDE SEQUENCE</scope>
    <source>
        <strain evidence="2">Ant6</strain>
    </source>
</reference>
<evidence type="ECO:0000313" key="2">
    <source>
        <dbReference type="EMBL" id="UWX63591.1"/>
    </source>
</evidence>
<feature type="domain" description="GGDEF" evidence="1">
    <location>
        <begin position="386"/>
        <end position="518"/>
    </location>
</feature>
<dbReference type="InterPro" id="IPR029787">
    <property type="entry name" value="Nucleotide_cyclase"/>
</dbReference>
<accession>A0ABY5YHE7</accession>
<dbReference type="InterPro" id="IPR043128">
    <property type="entry name" value="Rev_trsase/Diguanyl_cyclase"/>
</dbReference>
<dbReference type="Proteomes" id="UP001060261">
    <property type="component" value="Chromosome"/>
</dbReference>
<dbReference type="PANTHER" id="PTHR45138:SF9">
    <property type="entry name" value="DIGUANYLATE CYCLASE DGCM-RELATED"/>
    <property type="match status" value="1"/>
</dbReference>
<organism evidence="2 3">
    <name type="scientific">Deinococcus rubellus</name>
    <dbReference type="NCBI Taxonomy" id="1889240"/>
    <lineage>
        <taxon>Bacteria</taxon>
        <taxon>Thermotogati</taxon>
        <taxon>Deinococcota</taxon>
        <taxon>Deinococci</taxon>
        <taxon>Deinococcales</taxon>
        <taxon>Deinococcaceae</taxon>
        <taxon>Deinococcus</taxon>
    </lineage>
</organism>
<name>A0ABY5YHE7_9DEIO</name>
<dbReference type="EMBL" id="CP104213">
    <property type="protein sequence ID" value="UWX63591.1"/>
    <property type="molecule type" value="Genomic_DNA"/>
</dbReference>
<dbReference type="PROSITE" id="PS50887">
    <property type="entry name" value="GGDEF"/>
    <property type="match status" value="1"/>
</dbReference>
<keyword evidence="3" id="KW-1185">Reference proteome</keyword>
<dbReference type="SUPFAM" id="SSF48452">
    <property type="entry name" value="TPR-like"/>
    <property type="match status" value="1"/>
</dbReference>
<dbReference type="InterPro" id="IPR000160">
    <property type="entry name" value="GGDEF_dom"/>
</dbReference>
<dbReference type="RefSeq" id="WP_260559876.1">
    <property type="nucleotide sequence ID" value="NZ_BAABEC010000170.1"/>
</dbReference>
<dbReference type="CDD" id="cd01949">
    <property type="entry name" value="GGDEF"/>
    <property type="match status" value="1"/>
</dbReference>
<dbReference type="Pfam" id="PF00990">
    <property type="entry name" value="GGDEF"/>
    <property type="match status" value="1"/>
</dbReference>